<organism evidence="1 2">
    <name type="scientific">Guyanagaster necrorhizus</name>
    <dbReference type="NCBI Taxonomy" id="856835"/>
    <lineage>
        <taxon>Eukaryota</taxon>
        <taxon>Fungi</taxon>
        <taxon>Dikarya</taxon>
        <taxon>Basidiomycota</taxon>
        <taxon>Agaricomycotina</taxon>
        <taxon>Agaricomycetes</taxon>
        <taxon>Agaricomycetidae</taxon>
        <taxon>Agaricales</taxon>
        <taxon>Marasmiineae</taxon>
        <taxon>Physalacriaceae</taxon>
        <taxon>Guyanagaster</taxon>
    </lineage>
</organism>
<dbReference type="EMBL" id="MU250533">
    <property type="protein sequence ID" value="KAG7446747.1"/>
    <property type="molecule type" value="Genomic_DNA"/>
</dbReference>
<keyword evidence="2" id="KW-1185">Reference proteome</keyword>
<dbReference type="GeneID" id="66101416"/>
<reference evidence="1" key="1">
    <citation type="submission" date="2020-11" db="EMBL/GenBank/DDBJ databases">
        <title>Adaptations for nitrogen fixation in a non-lichenized fungal sporocarp promotes dispersal by wood-feeding termites.</title>
        <authorList>
            <consortium name="DOE Joint Genome Institute"/>
            <person name="Koch R.A."/>
            <person name="Yoon G."/>
            <person name="Arayal U."/>
            <person name="Lail K."/>
            <person name="Amirebrahimi M."/>
            <person name="Labutti K."/>
            <person name="Lipzen A."/>
            <person name="Riley R."/>
            <person name="Barry K."/>
            <person name="Henrissat B."/>
            <person name="Grigoriev I.V."/>
            <person name="Herr J.R."/>
            <person name="Aime M.C."/>
        </authorList>
    </citation>
    <scope>NUCLEOTIDE SEQUENCE</scope>
    <source>
        <strain evidence="1">MCA 3950</strain>
    </source>
</reference>
<evidence type="ECO:0000313" key="1">
    <source>
        <dbReference type="EMBL" id="KAG7446747.1"/>
    </source>
</evidence>
<dbReference type="AlphaFoldDB" id="A0A9P7VTU0"/>
<proteinExistence type="predicted"/>
<evidence type="ECO:0000313" key="2">
    <source>
        <dbReference type="Proteomes" id="UP000812287"/>
    </source>
</evidence>
<name>A0A9P7VTU0_9AGAR</name>
<dbReference type="RefSeq" id="XP_043040247.1">
    <property type="nucleotide sequence ID" value="XM_043179122.1"/>
</dbReference>
<dbReference type="Proteomes" id="UP000812287">
    <property type="component" value="Unassembled WGS sequence"/>
</dbReference>
<accession>A0A9P7VTU0</accession>
<gene>
    <name evidence="1" type="ORF">BT62DRAFT_1075514</name>
</gene>
<comment type="caution">
    <text evidence="1">The sequence shown here is derived from an EMBL/GenBank/DDBJ whole genome shotgun (WGS) entry which is preliminary data.</text>
</comment>
<sequence length="150" mass="16200">MGFRKNLSHSGREALGIWASGITGHIGQVKRANGVAHQSIKWALVLKVWPDNAVTSGTESIMRRSLILEPQGSILGREISLSALTSLMCLVGFLSSTFLPLEGLPSNWITRIADGPTPGLYMLYRLASATAPIFRPFSHPTPNQTSLNSS</sequence>
<protein>
    <submittedName>
        <fullName evidence="1">Uncharacterized protein</fullName>
    </submittedName>
</protein>